<dbReference type="PANTHER" id="PTHR32089:SF114">
    <property type="entry name" value="METHYL-ACCEPTING CHEMOTAXIS PROTEIN MCPB"/>
    <property type="match status" value="1"/>
</dbReference>
<dbReference type="Gene3D" id="3.30.450.20">
    <property type="entry name" value="PAS domain"/>
    <property type="match status" value="2"/>
</dbReference>
<dbReference type="OrthoDB" id="1748423at2"/>
<evidence type="ECO:0000256" key="7">
    <source>
        <dbReference type="ARBA" id="ARBA00023224"/>
    </source>
</evidence>
<dbReference type="Gene3D" id="1.10.8.500">
    <property type="entry name" value="HAMP domain in histidine kinase"/>
    <property type="match status" value="1"/>
</dbReference>
<dbReference type="GO" id="GO:0004888">
    <property type="term" value="F:transmembrane signaling receptor activity"/>
    <property type="evidence" value="ECO:0007669"/>
    <property type="project" value="InterPro"/>
</dbReference>
<name>A0A1V4I505_9FIRM</name>
<comment type="caution">
    <text evidence="13">The sequence shown here is derived from an EMBL/GenBank/DDBJ whole genome shotgun (WGS) entry which is preliminary data.</text>
</comment>
<evidence type="ECO:0000256" key="5">
    <source>
        <dbReference type="ARBA" id="ARBA00022989"/>
    </source>
</evidence>
<dbReference type="SMART" id="SM00304">
    <property type="entry name" value="HAMP"/>
    <property type="match status" value="1"/>
</dbReference>
<evidence type="ECO:0000256" key="2">
    <source>
        <dbReference type="ARBA" id="ARBA00022475"/>
    </source>
</evidence>
<evidence type="ECO:0000256" key="8">
    <source>
        <dbReference type="ARBA" id="ARBA00029447"/>
    </source>
</evidence>
<dbReference type="Pfam" id="PF00672">
    <property type="entry name" value="HAMP"/>
    <property type="match status" value="1"/>
</dbReference>
<comment type="subcellular location">
    <subcellularLocation>
        <location evidence="1">Cell membrane</location>
        <topology evidence="1">Multi-pass membrane protein</topology>
    </subcellularLocation>
</comment>
<reference evidence="13 14" key="1">
    <citation type="submission" date="2017-03" db="EMBL/GenBank/DDBJ databases">
        <title>Genome sequence of Clostridium thermoalcaliphilum DSM 7309.</title>
        <authorList>
            <person name="Poehlein A."/>
            <person name="Daniel R."/>
        </authorList>
    </citation>
    <scope>NUCLEOTIDE SEQUENCE [LARGE SCALE GENOMIC DNA]</scope>
    <source>
        <strain evidence="13 14">DSM 7309</strain>
    </source>
</reference>
<dbReference type="SUPFAM" id="SSF103190">
    <property type="entry name" value="Sensory domain-like"/>
    <property type="match status" value="1"/>
</dbReference>
<gene>
    <name evidence="13" type="primary">mcpC_2</name>
    <name evidence="13" type="ORF">CLOTH_17910</name>
</gene>
<dbReference type="PANTHER" id="PTHR32089">
    <property type="entry name" value="METHYL-ACCEPTING CHEMOTAXIS PROTEIN MCPB"/>
    <property type="match status" value="1"/>
</dbReference>
<dbReference type="EMBL" id="MZGW01000009">
    <property type="protein sequence ID" value="OPJ54979.1"/>
    <property type="molecule type" value="Genomic_DNA"/>
</dbReference>
<dbReference type="GO" id="GO:0005886">
    <property type="term" value="C:plasma membrane"/>
    <property type="evidence" value="ECO:0007669"/>
    <property type="project" value="UniProtKB-SubCell"/>
</dbReference>
<dbReference type="InterPro" id="IPR004090">
    <property type="entry name" value="Chemotax_Me-accpt_rcpt"/>
</dbReference>
<evidence type="ECO:0000313" key="14">
    <source>
        <dbReference type="Proteomes" id="UP000190140"/>
    </source>
</evidence>
<dbReference type="CDD" id="cd12912">
    <property type="entry name" value="PDC2_MCP_like"/>
    <property type="match status" value="1"/>
</dbReference>
<dbReference type="InterPro" id="IPR003660">
    <property type="entry name" value="HAMP_dom"/>
</dbReference>
<dbReference type="Gene3D" id="1.10.287.950">
    <property type="entry name" value="Methyl-accepting chemotaxis protein"/>
    <property type="match status" value="1"/>
</dbReference>
<organism evidence="13 14">
    <name type="scientific">Alkalithermobacter paradoxus</name>
    <dbReference type="NCBI Taxonomy" id="29349"/>
    <lineage>
        <taxon>Bacteria</taxon>
        <taxon>Bacillati</taxon>
        <taxon>Bacillota</taxon>
        <taxon>Clostridia</taxon>
        <taxon>Peptostreptococcales</taxon>
        <taxon>Tepidibacteraceae</taxon>
        <taxon>Alkalithermobacter</taxon>
    </lineage>
</organism>
<dbReference type="PRINTS" id="PR00260">
    <property type="entry name" value="CHEMTRNSDUCR"/>
</dbReference>
<keyword evidence="14" id="KW-1185">Reference proteome</keyword>
<dbReference type="CDD" id="cd12913">
    <property type="entry name" value="PDC1_MCP_like"/>
    <property type="match status" value="1"/>
</dbReference>
<accession>A0A1V4I505</accession>
<evidence type="ECO:0000256" key="6">
    <source>
        <dbReference type="ARBA" id="ARBA00023136"/>
    </source>
</evidence>
<comment type="similarity">
    <text evidence="8">Belongs to the methyl-accepting chemotaxis (MCP) protein family.</text>
</comment>
<dbReference type="AlphaFoldDB" id="A0A1V4I505"/>
<dbReference type="PROSITE" id="PS50111">
    <property type="entry name" value="CHEMOTAXIS_TRANSDUC_2"/>
    <property type="match status" value="1"/>
</dbReference>
<evidence type="ECO:0000256" key="9">
    <source>
        <dbReference type="PROSITE-ProRule" id="PRU00284"/>
    </source>
</evidence>
<dbReference type="SMART" id="SM00283">
    <property type="entry name" value="MA"/>
    <property type="match status" value="1"/>
</dbReference>
<evidence type="ECO:0000313" key="13">
    <source>
        <dbReference type="EMBL" id="OPJ54979.1"/>
    </source>
</evidence>
<feature type="domain" description="Methyl-accepting transducer" evidence="11">
    <location>
        <begin position="381"/>
        <end position="638"/>
    </location>
</feature>
<proteinExistence type="inferred from homology"/>
<evidence type="ECO:0000256" key="10">
    <source>
        <dbReference type="SAM" id="Phobius"/>
    </source>
</evidence>
<evidence type="ECO:0000256" key="4">
    <source>
        <dbReference type="ARBA" id="ARBA00022692"/>
    </source>
</evidence>
<dbReference type="CDD" id="cd11386">
    <property type="entry name" value="MCP_signal"/>
    <property type="match status" value="1"/>
</dbReference>
<keyword evidence="4 10" id="KW-0812">Transmembrane</keyword>
<sequence>MKKRSGNFFTSSVRNRLLVIIILSIMLPVLALGYFSHSKSFEILKDKLVVTSQQVLNQSKDSVDEYLFGLEKQILALSDNLSFRNIEDQGMRDMAVEFLRNISENNPSMINTYFALENKDMLIYPHIDLPEGYDPTSRPWYQGAIKDINKTYFTDPYADATTNEIVMTISRAVVENGKVIGVIGADIDLKVLSQKIGDISIGKEGYVAILAKDGSILAHPDTNMIGTDIPIQLGIWDEMKDKDSGFIEYTYSGTNRFSSFVTDEVLGLKFMAVLQEHELLNDTNVIRNFILFILAIAILSGAVIAFFIARSTANSINVLNRVFESAANGDLSIRATSKYNDEFGKLSENFNTMIENISGLIKDVKSSSKVVLDASTMLSDITDQTSMSASEVAKAVEEIAKTSSEQASDTEHGAMKIEDLAKNIEDVTSSTDNINNISNEADKLSAKGLQIVNTLTQKSKESEISAIKVNEIVSDVSNSSIEIGSITDTITQIAEQTNLLALNAAIEAARAGEQGRGFSVVAEEVRKLAVQSSSAANEIKALIDGIQLKSQNAVKMMDESRTIVKDQTQAVIDTENIFNEISNSIKALLRSAEEIKGFSSEMSIKKDDIIQIMASLAASAQQTSAGTEEVSASTEEQLASVEQVSSYVDNLKKLATDLEVSISKFKVD</sequence>
<keyword evidence="7 9" id="KW-0807">Transducer</keyword>
<evidence type="ECO:0000259" key="11">
    <source>
        <dbReference type="PROSITE" id="PS50111"/>
    </source>
</evidence>
<dbReference type="Pfam" id="PF02743">
    <property type="entry name" value="dCache_1"/>
    <property type="match status" value="1"/>
</dbReference>
<evidence type="ECO:0000256" key="1">
    <source>
        <dbReference type="ARBA" id="ARBA00004651"/>
    </source>
</evidence>
<keyword evidence="5 10" id="KW-1133">Transmembrane helix</keyword>
<dbReference type="SUPFAM" id="SSF58104">
    <property type="entry name" value="Methyl-accepting chemotaxis protein (MCP) signaling domain"/>
    <property type="match status" value="1"/>
</dbReference>
<dbReference type="InterPro" id="IPR033479">
    <property type="entry name" value="dCache_1"/>
</dbReference>
<dbReference type="RefSeq" id="WP_079413244.1">
    <property type="nucleotide sequence ID" value="NZ_MZGW01000009.1"/>
</dbReference>
<keyword evidence="6 10" id="KW-0472">Membrane</keyword>
<dbReference type="GO" id="GO:0006935">
    <property type="term" value="P:chemotaxis"/>
    <property type="evidence" value="ECO:0007669"/>
    <property type="project" value="UniProtKB-KW"/>
</dbReference>
<evidence type="ECO:0000259" key="12">
    <source>
        <dbReference type="PROSITE" id="PS50885"/>
    </source>
</evidence>
<keyword evidence="3" id="KW-0145">Chemotaxis</keyword>
<feature type="transmembrane region" description="Helical" evidence="10">
    <location>
        <begin position="289"/>
        <end position="309"/>
    </location>
</feature>
<evidence type="ECO:0000256" key="3">
    <source>
        <dbReference type="ARBA" id="ARBA00022500"/>
    </source>
</evidence>
<dbReference type="Pfam" id="PF00015">
    <property type="entry name" value="MCPsignal"/>
    <property type="match status" value="1"/>
</dbReference>
<dbReference type="STRING" id="29349.CLOTH_17910"/>
<dbReference type="InterPro" id="IPR029151">
    <property type="entry name" value="Sensor-like_sf"/>
</dbReference>
<dbReference type="GO" id="GO:0007165">
    <property type="term" value="P:signal transduction"/>
    <property type="evidence" value="ECO:0007669"/>
    <property type="project" value="UniProtKB-KW"/>
</dbReference>
<dbReference type="InterPro" id="IPR004089">
    <property type="entry name" value="MCPsignal_dom"/>
</dbReference>
<feature type="domain" description="HAMP" evidence="12">
    <location>
        <begin position="310"/>
        <end position="362"/>
    </location>
</feature>
<dbReference type="PROSITE" id="PS50885">
    <property type="entry name" value="HAMP"/>
    <property type="match status" value="1"/>
</dbReference>
<protein>
    <submittedName>
        <fullName evidence="13">Methyl-accepting chemotaxis protein McpC</fullName>
    </submittedName>
</protein>
<dbReference type="Proteomes" id="UP000190140">
    <property type="component" value="Unassembled WGS sequence"/>
</dbReference>
<dbReference type="CDD" id="cd06225">
    <property type="entry name" value="HAMP"/>
    <property type="match status" value="1"/>
</dbReference>
<keyword evidence="2" id="KW-1003">Cell membrane</keyword>